<evidence type="ECO:0000256" key="1">
    <source>
        <dbReference type="ARBA" id="ARBA00004442"/>
    </source>
</evidence>
<gene>
    <name evidence="3" type="ORF">HNP55_004156</name>
</gene>
<dbReference type="Pfam" id="PF03922">
    <property type="entry name" value="OmpW"/>
    <property type="match status" value="1"/>
</dbReference>
<dbReference type="PANTHER" id="PTHR36920:SF1">
    <property type="entry name" value="OUTER MEMBRANE PROTEIN W"/>
    <property type="match status" value="1"/>
</dbReference>
<dbReference type="PROSITE" id="PS51257">
    <property type="entry name" value="PROKAR_LIPOPROTEIN"/>
    <property type="match status" value="1"/>
</dbReference>
<feature type="chain" id="PRO_5032532644" evidence="2">
    <location>
        <begin position="23"/>
        <end position="205"/>
    </location>
</feature>
<comment type="subcellular location">
    <subcellularLocation>
        <location evidence="1">Cell outer membrane</location>
    </subcellularLocation>
</comment>
<comment type="caution">
    <text evidence="3">The sequence shown here is derived from an EMBL/GenBank/DDBJ whole genome shotgun (WGS) entry which is preliminary data.</text>
</comment>
<keyword evidence="4" id="KW-1185">Reference proteome</keyword>
<dbReference type="RefSeq" id="WP_184303743.1">
    <property type="nucleotide sequence ID" value="NZ_JACHLP010000010.1"/>
</dbReference>
<dbReference type="EMBL" id="JACHLP010000010">
    <property type="protein sequence ID" value="MBB4845604.1"/>
    <property type="molecule type" value="Genomic_DNA"/>
</dbReference>
<evidence type="ECO:0000313" key="4">
    <source>
        <dbReference type="Proteomes" id="UP000562027"/>
    </source>
</evidence>
<organism evidence="3 4">
    <name type="scientific">Roseateles oligotrophus</name>
    <dbReference type="NCBI Taxonomy" id="1769250"/>
    <lineage>
        <taxon>Bacteria</taxon>
        <taxon>Pseudomonadati</taxon>
        <taxon>Pseudomonadota</taxon>
        <taxon>Betaproteobacteria</taxon>
        <taxon>Burkholderiales</taxon>
        <taxon>Sphaerotilaceae</taxon>
        <taxon>Roseateles</taxon>
    </lineage>
</organism>
<dbReference type="Gene3D" id="2.40.160.20">
    <property type="match status" value="1"/>
</dbReference>
<name>A0A840LAJ7_9BURK</name>
<evidence type="ECO:0000256" key="2">
    <source>
        <dbReference type="SAM" id="SignalP"/>
    </source>
</evidence>
<dbReference type="PANTHER" id="PTHR36920">
    <property type="match status" value="1"/>
</dbReference>
<dbReference type="InterPro" id="IPR011250">
    <property type="entry name" value="OMP/PagP_B-barrel"/>
</dbReference>
<dbReference type="Proteomes" id="UP000562027">
    <property type="component" value="Unassembled WGS sequence"/>
</dbReference>
<sequence>MNKLATSLAVIALACTSLAAQAQQEGNWLVRARAVNLDSANGGSTNPDLKLSVNNKVIPELDISYFITPNIAAELILTYPQSHDIKSNDVKIGTLKHLPPTLSLQYHFIPTGTFRPYVGLGVNYTNFSEVKFDAAVDTALHPSIKHSSWGLSAQIGADIQIAKNWYLNVDVKKVQIGTKVYSNGTEVGDFKVDPLLIGVGIGTRF</sequence>
<proteinExistence type="predicted"/>
<dbReference type="InterPro" id="IPR005618">
    <property type="entry name" value="OMPW"/>
</dbReference>
<dbReference type="GO" id="GO:0009279">
    <property type="term" value="C:cell outer membrane"/>
    <property type="evidence" value="ECO:0007669"/>
    <property type="project" value="UniProtKB-SubCell"/>
</dbReference>
<dbReference type="GO" id="GO:0055085">
    <property type="term" value="P:transmembrane transport"/>
    <property type="evidence" value="ECO:0007669"/>
    <property type="project" value="TreeGrafter"/>
</dbReference>
<keyword evidence="2" id="KW-0732">Signal</keyword>
<protein>
    <submittedName>
        <fullName evidence="3">Outer membrane protein</fullName>
    </submittedName>
</protein>
<dbReference type="SUPFAM" id="SSF56925">
    <property type="entry name" value="OMPA-like"/>
    <property type="match status" value="1"/>
</dbReference>
<reference evidence="3 4" key="1">
    <citation type="submission" date="2020-08" db="EMBL/GenBank/DDBJ databases">
        <title>Functional genomics of gut bacteria from endangered species of beetles.</title>
        <authorList>
            <person name="Carlos-Shanley C."/>
        </authorList>
    </citation>
    <scope>NUCLEOTIDE SEQUENCE [LARGE SCALE GENOMIC DNA]</scope>
    <source>
        <strain evidence="3 4">S00239</strain>
    </source>
</reference>
<dbReference type="AlphaFoldDB" id="A0A840LAJ7"/>
<feature type="signal peptide" evidence="2">
    <location>
        <begin position="1"/>
        <end position="22"/>
    </location>
</feature>
<accession>A0A840LAJ7</accession>
<evidence type="ECO:0000313" key="3">
    <source>
        <dbReference type="EMBL" id="MBB4845604.1"/>
    </source>
</evidence>